<feature type="compositionally biased region" description="Low complexity" evidence="1">
    <location>
        <begin position="191"/>
        <end position="202"/>
    </location>
</feature>
<accession>A0A8H6CC22</accession>
<feature type="region of interest" description="Disordered" evidence="1">
    <location>
        <begin position="238"/>
        <end position="261"/>
    </location>
</feature>
<dbReference type="GeneID" id="59331490"/>
<comment type="caution">
    <text evidence="2">The sequence shown here is derived from an EMBL/GenBank/DDBJ whole genome shotgun (WGS) entry which is preliminary data.</text>
</comment>
<dbReference type="AlphaFoldDB" id="A0A8H6CC22"/>
<keyword evidence="3" id="KW-1185">Reference proteome</keyword>
<dbReference type="RefSeq" id="XP_037150080.1">
    <property type="nucleotide sequence ID" value="XM_037294002.1"/>
</dbReference>
<gene>
    <name evidence="2" type="ORF">HO133_003078</name>
</gene>
<sequence length="421" mass="45687">MSDLIELLSDLALLESNPLDMDQRAVSLIFNIKREIDEFLANLTMSANLAATSPHNDEYSTVSTSKYTQSTLGTSRLIWDHHRDAALYDGFGSLSQSTDSSTDSMHAPSLQANPGLGVTALYKSSESRFEAMNANCMQVNSYENETHSESRFGIMNGDLMVINALQEGLLIPQLTDTALKRPAATGPYDLSVSHSSASSPTSTGLFPIPFPTRGTTTQNKRVFPGALVASGRTSGANLVPDSATATNFTGPSNSDSALRGNATQMKRALSEASSRIAAGGAQKKAKGDMDPENHEIYRLRQENKQFDEIAEIINNVRSSHGKPSNLTGNAIYGRYKRNATLIAAAKGEVYKPCALDFQAGTNLKVITQPVPAGFDDNEDRLLVEAYKYVMENAWVLVSKRLEDTSGRVHDPVDCANRFAYL</sequence>
<protein>
    <submittedName>
        <fullName evidence="2">Uncharacterized protein</fullName>
    </submittedName>
</protein>
<dbReference type="Proteomes" id="UP000593566">
    <property type="component" value="Unassembled WGS sequence"/>
</dbReference>
<name>A0A8H6CC22_9LECA</name>
<proteinExistence type="predicted"/>
<evidence type="ECO:0000256" key="1">
    <source>
        <dbReference type="SAM" id="MobiDB-lite"/>
    </source>
</evidence>
<feature type="compositionally biased region" description="Polar residues" evidence="1">
    <location>
        <begin position="243"/>
        <end position="261"/>
    </location>
</feature>
<dbReference type="EMBL" id="JACCJB010000016">
    <property type="protein sequence ID" value="KAF6220645.1"/>
    <property type="molecule type" value="Genomic_DNA"/>
</dbReference>
<evidence type="ECO:0000313" key="3">
    <source>
        <dbReference type="Proteomes" id="UP000593566"/>
    </source>
</evidence>
<organism evidence="2 3">
    <name type="scientific">Letharia lupina</name>
    <dbReference type="NCBI Taxonomy" id="560253"/>
    <lineage>
        <taxon>Eukaryota</taxon>
        <taxon>Fungi</taxon>
        <taxon>Dikarya</taxon>
        <taxon>Ascomycota</taxon>
        <taxon>Pezizomycotina</taxon>
        <taxon>Lecanoromycetes</taxon>
        <taxon>OSLEUM clade</taxon>
        <taxon>Lecanoromycetidae</taxon>
        <taxon>Lecanorales</taxon>
        <taxon>Lecanorineae</taxon>
        <taxon>Parmeliaceae</taxon>
        <taxon>Letharia</taxon>
    </lineage>
</organism>
<reference evidence="2 3" key="1">
    <citation type="journal article" date="2020" name="Genomics">
        <title>Complete, high-quality genomes from long-read metagenomic sequencing of two wolf lichen thalli reveals enigmatic genome architecture.</title>
        <authorList>
            <person name="McKenzie S.K."/>
            <person name="Walston R.F."/>
            <person name="Allen J.L."/>
        </authorList>
    </citation>
    <scope>NUCLEOTIDE SEQUENCE [LARGE SCALE GENOMIC DNA]</scope>
    <source>
        <strain evidence="2">WasteWater1</strain>
    </source>
</reference>
<feature type="region of interest" description="Disordered" evidence="1">
    <location>
        <begin position="191"/>
        <end position="218"/>
    </location>
</feature>
<evidence type="ECO:0000313" key="2">
    <source>
        <dbReference type="EMBL" id="KAF6220645.1"/>
    </source>
</evidence>